<dbReference type="Proteomes" id="UP000591948">
    <property type="component" value="Unassembled WGS sequence"/>
</dbReference>
<dbReference type="AlphaFoldDB" id="A0A6V8P326"/>
<evidence type="ECO:0000313" key="3">
    <source>
        <dbReference type="EMBL" id="GFP26693.1"/>
    </source>
</evidence>
<dbReference type="PANTHER" id="PTHR36842">
    <property type="entry name" value="PROTEIN TOLB HOMOLOG"/>
    <property type="match status" value="1"/>
</dbReference>
<proteinExistence type="predicted"/>
<dbReference type="RefSeq" id="WP_176232920.1">
    <property type="nucleotide sequence ID" value="NZ_BLRY01000003.1"/>
</dbReference>
<dbReference type="InterPro" id="IPR011042">
    <property type="entry name" value="6-blade_b-propeller_TolB-like"/>
</dbReference>
<dbReference type="Pfam" id="PF16472">
    <property type="entry name" value="DUF5050"/>
    <property type="match status" value="1"/>
</dbReference>
<keyword evidence="4" id="KW-1185">Reference proteome</keyword>
<feature type="domain" description="Prolow-density lipoprotein receptor-related protein 1-like beta-propeller" evidence="2">
    <location>
        <begin position="79"/>
        <end position="325"/>
    </location>
</feature>
<dbReference type="EMBL" id="BLRY01000003">
    <property type="protein sequence ID" value="GFP26693.1"/>
    <property type="molecule type" value="Genomic_DNA"/>
</dbReference>
<dbReference type="SUPFAM" id="SSF69304">
    <property type="entry name" value="Tricorn protease N-terminal domain"/>
    <property type="match status" value="1"/>
</dbReference>
<gene>
    <name evidence="3" type="ORF">HKBW3S33_00108</name>
</gene>
<evidence type="ECO:0000259" key="2">
    <source>
        <dbReference type="Pfam" id="PF16472"/>
    </source>
</evidence>
<dbReference type="Gene3D" id="2.120.10.30">
    <property type="entry name" value="TolB, C-terminal domain"/>
    <property type="match status" value="3"/>
</dbReference>
<dbReference type="InterPro" id="IPR032485">
    <property type="entry name" value="LRP1-like_beta_prop"/>
</dbReference>
<comment type="caution">
    <text evidence="3">The sequence shown here is derived from an EMBL/GenBank/DDBJ whole genome shotgun (WGS) entry which is preliminary data.</text>
</comment>
<accession>A0A6V8P326</accession>
<evidence type="ECO:0000313" key="4">
    <source>
        <dbReference type="Proteomes" id="UP000591948"/>
    </source>
</evidence>
<protein>
    <submittedName>
        <fullName evidence="3">TolB protein</fullName>
    </submittedName>
</protein>
<feature type="region of interest" description="Disordered" evidence="1">
    <location>
        <begin position="39"/>
        <end position="58"/>
    </location>
</feature>
<evidence type="ECO:0000256" key="1">
    <source>
        <dbReference type="SAM" id="MobiDB-lite"/>
    </source>
</evidence>
<sequence>MKNLGVILAVLFLVGLSILFSAAALQLNLLGLGGVADTGEEETTVGEPSPGEGQTPPVITEEPQIRECSEVRIIFAIGQGAGAEIYSMNPDGSDLIRLTYNQVEDIYPVPSPDGTKIAYTSTTPDGLWDIFVMNPDGSEITRLTTHPRQDANVTWSFDGRFIFFQSDREGHWETYRMNSDGQDVQRLTFTAGGDSWHPAAHPFKEEIVFESGPVGGEDLYIMDFAGGNLRRIANDGSRKRLPAISPDGKKIVYVGYVGGGGREHWEIFIMDYDGSNIVQLTHNPGVMDSHPALSPDGKYIVYAAGIRDSVDIMIMNIDGTDNRQLTFSPQQKVWQWDPAFLCQPQEP</sequence>
<organism evidence="3 4">
    <name type="scientific">Candidatus Hakubella thermalkaliphila</name>
    <dbReference type="NCBI Taxonomy" id="2754717"/>
    <lineage>
        <taxon>Bacteria</taxon>
        <taxon>Bacillati</taxon>
        <taxon>Actinomycetota</taxon>
        <taxon>Actinomycetota incertae sedis</taxon>
        <taxon>Candidatus Hakubellales</taxon>
        <taxon>Candidatus Hakubellaceae</taxon>
        <taxon>Candidatus Hakubella</taxon>
    </lineage>
</organism>
<reference evidence="3 4" key="1">
    <citation type="journal article" date="2020" name="Front. Microbiol.">
        <title>Single-cell genomics of novel Actinobacteria with the Wood-Ljungdahl pathway discovered in a serpentinizing system.</title>
        <authorList>
            <person name="Merino N."/>
            <person name="Kawai M."/>
            <person name="Boyd E.S."/>
            <person name="Colman D.R."/>
            <person name="McGlynn S.E."/>
            <person name="Nealson K.H."/>
            <person name="Kurokawa K."/>
            <person name="Hongoh Y."/>
        </authorList>
    </citation>
    <scope>NUCLEOTIDE SEQUENCE [LARGE SCALE GENOMIC DNA]</scope>
    <source>
        <strain evidence="3 4">S33</strain>
    </source>
</reference>
<name>A0A6V8P326_9ACTN</name>
<dbReference type="PANTHER" id="PTHR36842:SF1">
    <property type="entry name" value="PROTEIN TOLB"/>
    <property type="match status" value="1"/>
</dbReference>